<dbReference type="PROSITE" id="PS51257">
    <property type="entry name" value="PROKAR_LIPOPROTEIN"/>
    <property type="match status" value="1"/>
</dbReference>
<dbReference type="InterPro" id="IPR006059">
    <property type="entry name" value="SBP"/>
</dbReference>
<keyword evidence="2" id="KW-1185">Reference proteome</keyword>
<evidence type="ECO:0000313" key="1">
    <source>
        <dbReference type="EMBL" id="CQH63222.1"/>
    </source>
</evidence>
<dbReference type="OrthoDB" id="30637at2157"/>
<dbReference type="PROSITE" id="PS51318">
    <property type="entry name" value="TAT"/>
    <property type="match status" value="1"/>
</dbReference>
<dbReference type="InterPro" id="IPR050490">
    <property type="entry name" value="Bact_solute-bd_prot1"/>
</dbReference>
<sequence>MTSDRISTSTRRRFITAAGAAGSIALAGCLGGDGSSGGGGGSDSYTINFWEPFSGGEGPVMEDIVAKFNEEQPLDVDEEVTINRQRTPWDQYYNNLYTTLTGGSGPDMAIMHAAYLRAWNNVIDPIGDYIETGDIEGDYLGNHWDLVNVEGETRALPMDLHPLGGYYNKDLFESAGLDPESPPTNWEEFQTAGNAIAEQTDSAAFSQSPYNDGFGSWRTYSSLTKQQGGTLFDSDWNPSFNNEAGQNTAELFWDMTGDMGWSPQTTEADWGINAFSNGNLGMTMNGTWYVASLSDVEDLNWGFFKPNVAPNHSQDAVWADGHSIVLPRSQSRGERKSELTAQAAHWMTTENPEWGARAGHLPAAADIRDSEVFQNSPFYDKTLSKYLEMAENDVYFYHPKVPNGDPNSQDWYQWLLDLWGHNYESPQAALEDGVSTISNGLEE</sequence>
<dbReference type="Pfam" id="PF01547">
    <property type="entry name" value="SBP_bac_1"/>
    <property type="match status" value="1"/>
</dbReference>
<reference evidence="2" key="1">
    <citation type="journal article" date="2016" name="Environ. Microbiol.">
        <title>The complete genome of a viable archaeum isolated from 123-million-year-old rock salt.</title>
        <authorList>
            <person name="Jaakkola S.T."/>
            <person name="Pfeiffer F."/>
            <person name="Ravantti J.J."/>
            <person name="Guo Q."/>
            <person name="Liu Y."/>
            <person name="Chen X."/>
            <person name="Ma H."/>
            <person name="Yang C."/>
            <person name="Oksanen H.M."/>
            <person name="Bamford D.H."/>
        </authorList>
    </citation>
    <scope>NUCLEOTIDE SEQUENCE</scope>
    <source>
        <strain evidence="2">JI20-1</strain>
        <plasmid evidence="2">Plasmid pSTJ001</plasmid>
    </source>
</reference>
<dbReference type="GeneID" id="26660365"/>
<name>A0A0U5H497_9EURY</name>
<dbReference type="RefSeq" id="WP_082687263.1">
    <property type="nucleotide sequence ID" value="NZ_LN831303.1"/>
</dbReference>
<dbReference type="PANTHER" id="PTHR43649">
    <property type="entry name" value="ARABINOSE-BINDING PROTEIN-RELATED"/>
    <property type="match status" value="1"/>
</dbReference>
<geneLocation type="plasmid" evidence="2">
    <name>pSTJ001</name>
</geneLocation>
<dbReference type="KEGG" id="hhb:Hhub_4014"/>
<dbReference type="SUPFAM" id="SSF53850">
    <property type="entry name" value="Periplasmic binding protein-like II"/>
    <property type="match status" value="1"/>
</dbReference>
<dbReference type="CDD" id="cd14748">
    <property type="entry name" value="PBP2_UgpB"/>
    <property type="match status" value="1"/>
</dbReference>
<gene>
    <name evidence="1" type="primary">tsgA4</name>
    <name evidence="1" type="ORF">HHUB_4014</name>
</gene>
<protein>
    <submittedName>
        <fullName evidence="1">ABC-type transport system periplasmic substrate-binding protein (Probable substrate sugar)</fullName>
    </submittedName>
</protein>
<dbReference type="Gene3D" id="3.40.190.10">
    <property type="entry name" value="Periplasmic binding protein-like II"/>
    <property type="match status" value="1"/>
</dbReference>
<evidence type="ECO:0000313" key="2">
    <source>
        <dbReference type="Proteomes" id="UP000066737"/>
    </source>
</evidence>
<dbReference type="AlphaFoldDB" id="A0A0U5H497"/>
<dbReference type="Proteomes" id="UP000066737">
    <property type="component" value="Plasmid pSTJ001"/>
</dbReference>
<dbReference type="PANTHER" id="PTHR43649:SF14">
    <property type="entry name" value="BLR3389 PROTEIN"/>
    <property type="match status" value="1"/>
</dbReference>
<dbReference type="EMBL" id="LN831303">
    <property type="protein sequence ID" value="CQH63222.1"/>
    <property type="molecule type" value="Genomic_DNA"/>
</dbReference>
<accession>A0A0U5H497</accession>
<dbReference type="InterPro" id="IPR006311">
    <property type="entry name" value="TAT_signal"/>
</dbReference>
<organism evidence="1 2">
    <name type="scientific">Halobacterium hubeiense</name>
    <dbReference type="NCBI Taxonomy" id="1407499"/>
    <lineage>
        <taxon>Archaea</taxon>
        <taxon>Methanobacteriati</taxon>
        <taxon>Methanobacteriota</taxon>
        <taxon>Stenosarchaea group</taxon>
        <taxon>Halobacteria</taxon>
        <taxon>Halobacteriales</taxon>
        <taxon>Halobacteriaceae</taxon>
        <taxon>Halobacterium</taxon>
    </lineage>
</organism>
<proteinExistence type="predicted"/>